<evidence type="ECO:0000256" key="2">
    <source>
        <dbReference type="SAM" id="Phobius"/>
    </source>
</evidence>
<evidence type="ECO:0000313" key="4">
    <source>
        <dbReference type="Proteomes" id="UP001360953"/>
    </source>
</evidence>
<dbReference type="GeneID" id="92032372"/>
<name>A0ABR1M1H0_9PEZI</name>
<keyword evidence="2" id="KW-1133">Transmembrane helix</keyword>
<reference evidence="3 4" key="1">
    <citation type="submission" date="2024-04" db="EMBL/GenBank/DDBJ databases">
        <title>Phyllosticta paracitricarpa is synonymous to the EU quarantine fungus P. citricarpa based on phylogenomic analyses.</title>
        <authorList>
            <consortium name="Lawrence Berkeley National Laboratory"/>
            <person name="Van ingen-buijs V.A."/>
            <person name="Van westerhoven A.C."/>
            <person name="Haridas S."/>
            <person name="Skiadas P."/>
            <person name="Martin F."/>
            <person name="Groenewald J.Z."/>
            <person name="Crous P.W."/>
            <person name="Seidl M.F."/>
        </authorList>
    </citation>
    <scope>NUCLEOTIDE SEQUENCE [LARGE SCALE GENOMIC DNA]</scope>
    <source>
        <strain evidence="3 4">CPC 17464</strain>
    </source>
</reference>
<sequence>MWGVPDWMLVVGGVFFNIVQALAGAATVLCALVVCPIGCTAITLAWTVRKIKRWGRGRQLRRAQRRGRGQQQDDETSPSREAVPPNSNYNADAKRAVVVASGVTAVVGEHQRGESAPQQPRAVRSMASEEEIMVRRHGQPPSYRSQESLPPTRRDDGGEIQSDLPPGYYGRGDRAAASWA</sequence>
<comment type="caution">
    <text evidence="3">The sequence shown here is derived from an EMBL/GenBank/DDBJ whole genome shotgun (WGS) entry which is preliminary data.</text>
</comment>
<evidence type="ECO:0000256" key="1">
    <source>
        <dbReference type="SAM" id="MobiDB-lite"/>
    </source>
</evidence>
<feature type="transmembrane region" description="Helical" evidence="2">
    <location>
        <begin position="20"/>
        <end position="48"/>
    </location>
</feature>
<dbReference type="Proteomes" id="UP001360953">
    <property type="component" value="Unassembled WGS sequence"/>
</dbReference>
<protein>
    <submittedName>
        <fullName evidence="3">Uncharacterized protein</fullName>
    </submittedName>
</protein>
<keyword evidence="2" id="KW-0472">Membrane</keyword>
<evidence type="ECO:0000313" key="3">
    <source>
        <dbReference type="EMBL" id="KAK7540829.1"/>
    </source>
</evidence>
<feature type="compositionally biased region" description="Basic residues" evidence="1">
    <location>
        <begin position="57"/>
        <end position="68"/>
    </location>
</feature>
<organism evidence="3 4">
    <name type="scientific">Phyllosticta citribraziliensis</name>
    <dbReference type="NCBI Taxonomy" id="989973"/>
    <lineage>
        <taxon>Eukaryota</taxon>
        <taxon>Fungi</taxon>
        <taxon>Dikarya</taxon>
        <taxon>Ascomycota</taxon>
        <taxon>Pezizomycotina</taxon>
        <taxon>Dothideomycetes</taxon>
        <taxon>Dothideomycetes incertae sedis</taxon>
        <taxon>Botryosphaeriales</taxon>
        <taxon>Phyllostictaceae</taxon>
        <taxon>Phyllosticta</taxon>
    </lineage>
</organism>
<feature type="region of interest" description="Disordered" evidence="1">
    <location>
        <begin position="108"/>
        <end position="180"/>
    </location>
</feature>
<accession>A0ABR1M1H0</accession>
<gene>
    <name evidence="3" type="ORF">J3D65DRAFT_616641</name>
</gene>
<dbReference type="RefSeq" id="XP_066657760.1">
    <property type="nucleotide sequence ID" value="XM_066799466.1"/>
</dbReference>
<proteinExistence type="predicted"/>
<keyword evidence="2" id="KW-0812">Transmembrane</keyword>
<dbReference type="EMBL" id="JBBPEH010000003">
    <property type="protein sequence ID" value="KAK7540829.1"/>
    <property type="molecule type" value="Genomic_DNA"/>
</dbReference>
<feature type="region of interest" description="Disordered" evidence="1">
    <location>
        <begin position="57"/>
        <end position="94"/>
    </location>
</feature>
<keyword evidence="4" id="KW-1185">Reference proteome</keyword>